<dbReference type="PANTHER" id="PTHR38640:SF1">
    <property type="entry name" value="GEO09659P1"/>
    <property type="match status" value="1"/>
</dbReference>
<dbReference type="PANTHER" id="PTHR38640">
    <property type="entry name" value="GEO09659P1"/>
    <property type="match status" value="1"/>
</dbReference>
<feature type="transmembrane region" description="Helical" evidence="1">
    <location>
        <begin position="125"/>
        <end position="142"/>
    </location>
</feature>
<comment type="caution">
    <text evidence="2">The sequence shown here is derived from an EMBL/GenBank/DDBJ whole genome shotgun (WGS) entry which is preliminary data.</text>
</comment>
<evidence type="ECO:0000256" key="1">
    <source>
        <dbReference type="SAM" id="Phobius"/>
    </source>
</evidence>
<dbReference type="AlphaFoldDB" id="A0A7J7KEI9"/>
<dbReference type="Proteomes" id="UP000593567">
    <property type="component" value="Unassembled WGS sequence"/>
</dbReference>
<dbReference type="EMBL" id="VXIV02000630">
    <property type="protein sequence ID" value="KAF6037060.1"/>
    <property type="molecule type" value="Genomic_DNA"/>
</dbReference>
<keyword evidence="3" id="KW-1185">Reference proteome</keyword>
<feature type="transmembrane region" description="Helical" evidence="1">
    <location>
        <begin position="95"/>
        <end position="113"/>
    </location>
</feature>
<gene>
    <name evidence="2" type="ORF">EB796_004621</name>
</gene>
<organism evidence="2 3">
    <name type="scientific">Bugula neritina</name>
    <name type="common">Brown bryozoan</name>
    <name type="synonym">Sertularia neritina</name>
    <dbReference type="NCBI Taxonomy" id="10212"/>
    <lineage>
        <taxon>Eukaryota</taxon>
        <taxon>Metazoa</taxon>
        <taxon>Spiralia</taxon>
        <taxon>Lophotrochozoa</taxon>
        <taxon>Bryozoa</taxon>
        <taxon>Gymnolaemata</taxon>
        <taxon>Cheilostomatida</taxon>
        <taxon>Flustrina</taxon>
        <taxon>Buguloidea</taxon>
        <taxon>Bugulidae</taxon>
        <taxon>Bugula</taxon>
    </lineage>
</organism>
<evidence type="ECO:0000313" key="3">
    <source>
        <dbReference type="Proteomes" id="UP000593567"/>
    </source>
</evidence>
<keyword evidence="1" id="KW-0472">Membrane</keyword>
<proteinExistence type="predicted"/>
<name>A0A7J7KEI9_BUGNE</name>
<evidence type="ECO:0000313" key="2">
    <source>
        <dbReference type="EMBL" id="KAF6037060.1"/>
    </source>
</evidence>
<dbReference type="OrthoDB" id="5915502at2759"/>
<keyword evidence="1" id="KW-0812">Transmembrane</keyword>
<accession>A0A7J7KEI9</accession>
<sequence>MDQHAKGDTGISEQRDKSQSAGACSLCFNNAPYVAAFSCGAFNANLMSPLILNRPFGTKSSLVQNCCFTLAHVGVGLCIYKSVHQRKDLETYKKVLISATGSVLFNYGTLLLLANVKHYLPRSQILRCLTGAGVVAYMFWLGKEYLGEPTDVNQVD</sequence>
<keyword evidence="1" id="KW-1133">Transmembrane helix</keyword>
<reference evidence="2" key="1">
    <citation type="submission" date="2020-06" db="EMBL/GenBank/DDBJ databases">
        <title>Draft genome of Bugula neritina, a colonial animal packing powerful symbionts and potential medicines.</title>
        <authorList>
            <person name="Rayko M."/>
        </authorList>
    </citation>
    <scope>NUCLEOTIDE SEQUENCE [LARGE SCALE GENOMIC DNA]</scope>
    <source>
        <strain evidence="2">Kwan_BN1</strain>
    </source>
</reference>
<protein>
    <submittedName>
        <fullName evidence="2">Uncharacterized protein</fullName>
    </submittedName>
</protein>